<sequence length="1015" mass="110213">MWTSGLLALAAFAKWPSLVDAGSTGAHGRDLEFQNPPVQYRAKFRYWLPDASVPLDVVASDIANISSVGAGGLEFLPFYLYGFRDNSAVPLPDWATYGFGTPAFNEIFKGALQAAQDNRILMDFSVGANQGQGVPSMPETPGLAVHLLAGNASIASGDTFNGPVPPPEPLSPLLLSGLGFIHTLEQFGTPNLTAVIAVEFVSCEKDILILNGDSAVDLTDSVTDGSLYWTAPSGNTTWRIFTFWEKYTNQRSVDGGENATDFIGNGSWTVDHFSRTGGSRTTDFLDQYVLFDADIQSLLRSVGQYAWEDSIEMLATLYWTPGFLQRFEEARGYSLTKYLPLLYVPANSWGPGIPVYPEQYSYGNLTVDETYNIDYRTTLNEGYQEYLRQFSEWSHSKGVEYSHQPAYNLPLQMLSDIPLVDAPEGESLGFQELLDAYRQFSGPAHLTGRNVISSEVGAVMIPPYSLSIPDLLFRIKRSFAGGFTMMVIHGSTYSGPYAGTTWPGYTTFFYAFTDMWNSIQPAWQHLKDSMDYIGRNQFVLQKGVPRVDLALYLYTAPWTVTNRYPSTNLQDLGYTYDYLGPDNLQAQEAIVNGSTLAPDGPAYKALVFASNQTVISATAAESVRKLAGDGLPVFFVGSAPDQILSAASEDQAEVLAIIREILSRSNVHRVASIEDVPSALAGAGILPRTSLRCSSGPVYTAWRSDLANGSEYVFVYNDQDVAASCEASFTTQAGAVPFIYDAWAGTRQPALQYTRSGSSITMPLRLQANQTMIVGFESSRKGRSSAPKCAISSFSGAVASLGSSQGGQIYANIIGPAEIISVSGKRWSFDASPPSPTDLSTWDLSIEDWHAPPDPYEVETAITMHYFRNQTLVPWFSLGPGFDAVSGVGRYNTTFAVPATATGIRLGAILSLGPVVNTMRVSINSQQLPPIDPSNPVVDVSSFLRSDSTNSIMVEVTTTLFNRIKATANSTMVVGVSASSVQPGYASSPPQEYGLLGPVSIQWTIQEDLIGDDSC</sequence>
<dbReference type="PANTHER" id="PTHR36848:SF2">
    <property type="entry name" value="SECRETED PROTEIN"/>
    <property type="match status" value="1"/>
</dbReference>
<dbReference type="InterPro" id="IPR053161">
    <property type="entry name" value="Ulvan_degrading_GH"/>
</dbReference>
<dbReference type="SUPFAM" id="SSF49785">
    <property type="entry name" value="Galactose-binding domain-like"/>
    <property type="match status" value="1"/>
</dbReference>
<keyword evidence="3" id="KW-1185">Reference proteome</keyword>
<dbReference type="PANTHER" id="PTHR36848">
    <property type="entry name" value="DNA-BINDING PROTEIN (PUTATIVE SECRETED PROTEIN)-RELATED"/>
    <property type="match status" value="1"/>
</dbReference>
<dbReference type="OrthoDB" id="2588159at2759"/>
<protein>
    <recommendedName>
        <fullName evidence="4">Secreted protein</fullName>
    </recommendedName>
</protein>
<dbReference type="eggNOG" id="ENOG502SH7Q">
    <property type="taxonomic scope" value="Eukaryota"/>
</dbReference>
<dbReference type="InterPro" id="IPR008979">
    <property type="entry name" value="Galactose-bd-like_sf"/>
</dbReference>
<dbReference type="OMA" id="YERYTNQ"/>
<evidence type="ECO:0000313" key="3">
    <source>
        <dbReference type="Proteomes" id="UP000016924"/>
    </source>
</evidence>
<feature type="signal peptide" evidence="1">
    <location>
        <begin position="1"/>
        <end position="21"/>
    </location>
</feature>
<dbReference type="Pfam" id="PF17132">
    <property type="entry name" value="Glyco_hydro_106"/>
    <property type="match status" value="1"/>
</dbReference>
<dbReference type="GeneID" id="19901558"/>
<reference evidence="3" key="1">
    <citation type="submission" date="2012-06" db="EMBL/GenBank/DDBJ databases">
        <title>The genome sequence of Coniosporium apollinis CBS 100218.</title>
        <authorList>
            <consortium name="The Broad Institute Genome Sequencing Platform"/>
            <person name="Cuomo C."/>
            <person name="Gorbushina A."/>
            <person name="Noack S."/>
            <person name="Walker B."/>
            <person name="Young S.K."/>
            <person name="Zeng Q."/>
            <person name="Gargeya S."/>
            <person name="Fitzgerald M."/>
            <person name="Haas B."/>
            <person name="Abouelleil A."/>
            <person name="Alvarado L."/>
            <person name="Arachchi H.M."/>
            <person name="Berlin A.M."/>
            <person name="Chapman S.B."/>
            <person name="Goldberg J."/>
            <person name="Griggs A."/>
            <person name="Gujja S."/>
            <person name="Hansen M."/>
            <person name="Howarth C."/>
            <person name="Imamovic A."/>
            <person name="Larimer J."/>
            <person name="McCowan C."/>
            <person name="Montmayeur A."/>
            <person name="Murphy C."/>
            <person name="Neiman D."/>
            <person name="Pearson M."/>
            <person name="Priest M."/>
            <person name="Roberts A."/>
            <person name="Saif S."/>
            <person name="Shea T."/>
            <person name="Sisk P."/>
            <person name="Sykes S."/>
            <person name="Wortman J."/>
            <person name="Nusbaum C."/>
            <person name="Birren B."/>
        </authorList>
    </citation>
    <scope>NUCLEOTIDE SEQUENCE [LARGE SCALE GENOMIC DNA]</scope>
    <source>
        <strain evidence="3">CBS 100218</strain>
    </source>
</reference>
<keyword evidence="1" id="KW-0732">Signal</keyword>
<gene>
    <name evidence="2" type="ORF">W97_04247</name>
</gene>
<proteinExistence type="predicted"/>
<dbReference type="HOGENOM" id="CLU_003772_0_0_1"/>
<evidence type="ECO:0000256" key="1">
    <source>
        <dbReference type="SAM" id="SignalP"/>
    </source>
</evidence>
<dbReference type="STRING" id="1168221.R7YSV9"/>
<dbReference type="EMBL" id="JH767571">
    <property type="protein sequence ID" value="EON65012.1"/>
    <property type="molecule type" value="Genomic_DNA"/>
</dbReference>
<dbReference type="AlphaFoldDB" id="R7YSV9"/>
<feature type="chain" id="PRO_5004450086" description="Secreted protein" evidence="1">
    <location>
        <begin position="22"/>
        <end position="1015"/>
    </location>
</feature>
<dbReference type="Proteomes" id="UP000016924">
    <property type="component" value="Unassembled WGS sequence"/>
</dbReference>
<dbReference type="RefSeq" id="XP_007780329.1">
    <property type="nucleotide sequence ID" value="XM_007782139.1"/>
</dbReference>
<evidence type="ECO:0008006" key="4">
    <source>
        <dbReference type="Google" id="ProtNLM"/>
    </source>
</evidence>
<evidence type="ECO:0000313" key="2">
    <source>
        <dbReference type="EMBL" id="EON65012.1"/>
    </source>
</evidence>
<dbReference type="Gene3D" id="2.60.120.260">
    <property type="entry name" value="Galactose-binding domain-like"/>
    <property type="match status" value="1"/>
</dbReference>
<organism evidence="2 3">
    <name type="scientific">Coniosporium apollinis (strain CBS 100218)</name>
    <name type="common">Rock-inhabiting black yeast</name>
    <dbReference type="NCBI Taxonomy" id="1168221"/>
    <lineage>
        <taxon>Eukaryota</taxon>
        <taxon>Fungi</taxon>
        <taxon>Dikarya</taxon>
        <taxon>Ascomycota</taxon>
        <taxon>Pezizomycotina</taxon>
        <taxon>Dothideomycetes</taxon>
        <taxon>Dothideomycetes incertae sedis</taxon>
        <taxon>Coniosporium</taxon>
    </lineage>
</organism>
<accession>R7YSV9</accession>
<name>R7YSV9_CONA1</name>